<feature type="chain" id="PRO_5025359702" description="Lipoprotein" evidence="2">
    <location>
        <begin position="21"/>
        <end position="444"/>
    </location>
</feature>
<keyword evidence="2" id="KW-0732">Signal</keyword>
<feature type="region of interest" description="Disordered" evidence="1">
    <location>
        <begin position="286"/>
        <end position="313"/>
    </location>
</feature>
<proteinExistence type="predicted"/>
<evidence type="ECO:0000256" key="1">
    <source>
        <dbReference type="SAM" id="MobiDB-lite"/>
    </source>
</evidence>
<accession>A0A6C8Y2D9</accession>
<evidence type="ECO:0000313" key="3">
    <source>
        <dbReference type="EMBL" id="MIE71774.1"/>
    </source>
</evidence>
<feature type="signal peptide" evidence="2">
    <location>
        <begin position="1"/>
        <end position="20"/>
    </location>
</feature>
<gene>
    <name evidence="3" type="ORF">EL06_20715</name>
</gene>
<evidence type="ECO:0008006" key="4">
    <source>
        <dbReference type="Google" id="ProtNLM"/>
    </source>
</evidence>
<name>A0A6C8Y2D9_SALDZ</name>
<reference evidence="3" key="1">
    <citation type="submission" date="2018-08" db="EMBL/GenBank/DDBJ databases">
        <authorList>
            <consortium name="GenomeTrakr network: Whole genome sequencing for foodborne pathogen traceback"/>
        </authorList>
    </citation>
    <scope>NUCLEOTIDE SEQUENCE [LARGE SCALE GENOMIC DNA]</scope>
    <source>
        <strain evidence="3">FMA0132</strain>
    </source>
</reference>
<comment type="caution">
    <text evidence="3">The sequence shown here is derived from an EMBL/GenBank/DDBJ whole genome shotgun (WGS) entry which is preliminary data.</text>
</comment>
<dbReference type="AlphaFoldDB" id="A0A6C8Y2D9"/>
<dbReference type="PROSITE" id="PS51257">
    <property type="entry name" value="PROKAR_LIPOPROTEIN"/>
    <property type="match status" value="1"/>
</dbReference>
<dbReference type="Proteomes" id="UP000885362">
    <property type="component" value="Unassembled WGS sequence"/>
</dbReference>
<evidence type="ECO:0000256" key="2">
    <source>
        <dbReference type="SAM" id="SignalP"/>
    </source>
</evidence>
<sequence length="444" mass="48539">MITIKLLRLLLTITAATSLAGCDYFADNWETENGKCQTLSSDNNALAVVRRAGVAFVRLERGCPENLDLLGSRFTDITINGNRYRATLLCSSATQNRTVITVGIPDGIPAGGRENATSILSARALKEFTGFTGAKVTVEGESFHFSKGNFISACRAFLPSPPDKPRKTATVPVTEEKHRPATPGNLMTETPEPRETKRKSADPVTPPREAPAGLTQDIYDRALAEARSTWHIYHPDEDPQPLQWTRSRQPDKTVNGETSRVLRYTTTSPKTGITSDVDVEIAPDGTPGYAINNDRPAPAHTASSAPVPSPDPAPTSVSAYCRLDNGKSISVSAADGQDYHYLYQDQNNNTELELTEGLFGVKAFHYYTPLGMGAAGYIRFNKKQYDYVLLSLDTGRREFHGIRVYRDGSLISSHECFSKLALDVRGLTDAAHTDSDKMGDFLTD</sequence>
<feature type="region of interest" description="Disordered" evidence="1">
    <location>
        <begin position="159"/>
        <end position="214"/>
    </location>
</feature>
<feature type="region of interest" description="Disordered" evidence="1">
    <location>
        <begin position="233"/>
        <end position="255"/>
    </location>
</feature>
<organism evidence="3">
    <name type="scientific">Salmonella diarizonae</name>
    <dbReference type="NCBI Taxonomy" id="59204"/>
    <lineage>
        <taxon>Bacteria</taxon>
        <taxon>Pseudomonadati</taxon>
        <taxon>Pseudomonadota</taxon>
        <taxon>Gammaproteobacteria</taxon>
        <taxon>Enterobacterales</taxon>
        <taxon>Enterobacteriaceae</taxon>
        <taxon>Salmonella</taxon>
    </lineage>
</organism>
<protein>
    <recommendedName>
        <fullName evidence="4">Lipoprotein</fullName>
    </recommendedName>
</protein>
<dbReference type="EMBL" id="RSHK01000024">
    <property type="protein sequence ID" value="MIE71774.1"/>
    <property type="molecule type" value="Genomic_DNA"/>
</dbReference>
<feature type="compositionally biased region" description="Basic and acidic residues" evidence="1">
    <location>
        <begin position="191"/>
        <end position="201"/>
    </location>
</feature>